<feature type="transmembrane region" description="Helical" evidence="1">
    <location>
        <begin position="459"/>
        <end position="479"/>
    </location>
</feature>
<evidence type="ECO:0000313" key="3">
    <source>
        <dbReference type="Proteomes" id="UP000809273"/>
    </source>
</evidence>
<dbReference type="SUPFAM" id="SSF82693">
    <property type="entry name" value="Multidrug efflux transporter AcrB pore domain, PN1, PN2, PC1 and PC2 subdomains"/>
    <property type="match status" value="3"/>
</dbReference>
<feature type="transmembrane region" description="Helical" evidence="1">
    <location>
        <begin position="385"/>
        <end position="408"/>
    </location>
</feature>
<protein>
    <submittedName>
        <fullName evidence="2">Efflux RND transporter permease subunit</fullName>
    </submittedName>
</protein>
<feature type="transmembrane region" description="Helical" evidence="1">
    <location>
        <begin position="358"/>
        <end position="379"/>
    </location>
</feature>
<evidence type="ECO:0000313" key="2">
    <source>
        <dbReference type="EMBL" id="MBN1572329.1"/>
    </source>
</evidence>
<reference evidence="2" key="2">
    <citation type="submission" date="2021-01" db="EMBL/GenBank/DDBJ databases">
        <authorList>
            <person name="Hahn C.R."/>
            <person name="Youssef N.H."/>
            <person name="Elshahed M."/>
        </authorList>
    </citation>
    <scope>NUCLEOTIDE SEQUENCE</scope>
    <source>
        <strain evidence="2">Zod_Metabat.24</strain>
    </source>
</reference>
<feature type="transmembrane region" description="Helical" evidence="1">
    <location>
        <begin position="848"/>
        <end position="867"/>
    </location>
</feature>
<accession>A0A9D8PMF1</accession>
<proteinExistence type="predicted"/>
<dbReference type="Gene3D" id="1.20.1640.10">
    <property type="entry name" value="Multidrug efflux transporter AcrB transmembrane domain"/>
    <property type="match status" value="2"/>
</dbReference>
<feature type="transmembrane region" description="Helical" evidence="1">
    <location>
        <begin position="521"/>
        <end position="546"/>
    </location>
</feature>
<reference evidence="2" key="1">
    <citation type="journal article" date="2021" name="Environ. Microbiol.">
        <title>Genomic characterization of three novel Desulfobacterota classes expand the metabolic and phylogenetic diversity of the phylum.</title>
        <authorList>
            <person name="Murphy C.L."/>
            <person name="Biggerstaff J."/>
            <person name="Eichhorn A."/>
            <person name="Ewing E."/>
            <person name="Shahan R."/>
            <person name="Soriano D."/>
            <person name="Stewart S."/>
            <person name="VanMol K."/>
            <person name="Walker R."/>
            <person name="Walters P."/>
            <person name="Elshahed M.S."/>
            <person name="Youssef N.H."/>
        </authorList>
    </citation>
    <scope>NUCLEOTIDE SEQUENCE</scope>
    <source>
        <strain evidence="2">Zod_Metabat.24</strain>
    </source>
</reference>
<dbReference type="EMBL" id="JAFGIX010000019">
    <property type="protein sequence ID" value="MBN1572329.1"/>
    <property type="molecule type" value="Genomic_DNA"/>
</dbReference>
<dbReference type="AlphaFoldDB" id="A0A9D8PMF1"/>
<feature type="transmembrane region" description="Helical" evidence="1">
    <location>
        <begin position="949"/>
        <end position="969"/>
    </location>
</feature>
<name>A0A9D8PMF1_9DELT</name>
<dbReference type="PANTHER" id="PTHR32063">
    <property type="match status" value="1"/>
</dbReference>
<keyword evidence="1" id="KW-0812">Transmembrane</keyword>
<dbReference type="SUPFAM" id="SSF82714">
    <property type="entry name" value="Multidrug efflux transporter AcrB TolC docking domain, DN and DC subdomains"/>
    <property type="match status" value="2"/>
</dbReference>
<dbReference type="GO" id="GO:0005886">
    <property type="term" value="C:plasma membrane"/>
    <property type="evidence" value="ECO:0007669"/>
    <property type="project" value="TreeGrafter"/>
</dbReference>
<organism evidence="2 3">
    <name type="scientific">Candidatus Zymogenus saltonus</name>
    <dbReference type="NCBI Taxonomy" id="2844893"/>
    <lineage>
        <taxon>Bacteria</taxon>
        <taxon>Deltaproteobacteria</taxon>
        <taxon>Candidatus Zymogenia</taxon>
        <taxon>Candidatus Zymogeniales</taxon>
        <taxon>Candidatus Zymogenaceae</taxon>
        <taxon>Candidatus Zymogenus</taxon>
    </lineage>
</organism>
<feature type="transmembrane region" description="Helical" evidence="1">
    <location>
        <begin position="900"/>
        <end position="921"/>
    </location>
</feature>
<comment type="caution">
    <text evidence="2">The sequence shown here is derived from an EMBL/GenBank/DDBJ whole genome shotgun (WGS) entry which is preliminary data.</text>
</comment>
<dbReference type="Gene3D" id="3.30.2090.10">
    <property type="entry name" value="Multidrug efflux transporter AcrB TolC docking domain, DN and DC subdomains"/>
    <property type="match status" value="2"/>
</dbReference>
<feature type="transmembrane region" description="Helical" evidence="1">
    <location>
        <begin position="981"/>
        <end position="1003"/>
    </location>
</feature>
<dbReference type="GO" id="GO:0042910">
    <property type="term" value="F:xenobiotic transmembrane transporter activity"/>
    <property type="evidence" value="ECO:0007669"/>
    <property type="project" value="TreeGrafter"/>
</dbReference>
<dbReference type="Gene3D" id="3.30.70.1320">
    <property type="entry name" value="Multidrug efflux transporter AcrB pore domain like"/>
    <property type="match status" value="1"/>
</dbReference>
<feature type="transmembrane region" description="Helical" evidence="1">
    <location>
        <begin position="332"/>
        <end position="351"/>
    </location>
</feature>
<sequence length="1016" mass="112680">MSIARFSVKNSVLVNMITVAVLIMGIYFATKLNREVFPSVDFGYININTTYKGASPEEIENLITVPIEEQIFDVDGIDTITSTSNEGSSAITIKAEAGIEGTKLDQLLNDIKSEVDKVSDLPEDAEDPNVTKREPRFDVITIGIWGDADQEKLRNTADRLKDEIELIKGVSNVDMDGYLDREVWVEVDPRKLDALNLKFSTIINAIKKRNLNLPSGTFDSGEKELMIRSIGEVKGAKDIKNIIVSSYADGVVRVGDVANVAETFEEEESYVRFNGRRAILLDVMKSGSGDVINIAEEVKGIVKNERAHLDEGINISLADDESIYVERRLKTLLLNAALGMMLVILILYAFLDSRVAFWASMGIPFSFLLTIIIMSYAGITLNLLSMFALILVLGIVVDDAIVVAENFFRYREMGYNLTEAVVLGTQEVIMPIIAAIATNIAAFIPLLFISGIMGKFLKTIPFVVIVTLLASLLEAFLILPSHLHDFVKDNVSEANREARAWFNRVRNYYGNLLTSILRRRYLVFSSLVGVAIVTIFFGLFTMKFVFMGSSIAEEFRVSVNLPTDSNLDATDRVIKKVEELILERPKDEISVIMASVGGSSSSYSGRIRVELTEHGYKKIGAETITEELREESDLIAGATSITYRSQRRGPPRGSAVEVSIQGDEFETLQKLSEEFKKELATMKGVVDIEDDYRRGKEEIRFIYDEHTMGSLGLNVNDVSTELRSAFSGGDAGKIMRGTDKIDIIVKYNEYMANLNNLMNFSVSNGNGDRIPIKTFADVSYGDGMLRIYHDDRERTITVSANLVEGQNTSKEINEALIKKFGTRSVKYPGYTFKYGGEYEDTMESILSLLRSLLIAILLIYIILAALFRSYVQPLIIMVTVPFSFIGVVFGLFISNIELSLMAGIGIIALVGIVVNDAIVMVDFINRAREKGTDLYDAVIETGKIRLRPILLTTLTTIGGLFPMAIGIGGREPMLTPMAVSIVWGLAFGVLLTLVIIPCLYLVIEDIKLKIAGRKSR</sequence>
<dbReference type="Pfam" id="PF00873">
    <property type="entry name" value="ACR_tran"/>
    <property type="match status" value="1"/>
</dbReference>
<dbReference type="Gene3D" id="3.30.70.1430">
    <property type="entry name" value="Multidrug efflux transporter AcrB pore domain"/>
    <property type="match status" value="2"/>
</dbReference>
<dbReference type="PANTHER" id="PTHR32063:SF33">
    <property type="entry name" value="RND SUPERFAMILY EFFLUX PUMP PERMEASE COMPONENT"/>
    <property type="match status" value="1"/>
</dbReference>
<dbReference type="InterPro" id="IPR001036">
    <property type="entry name" value="Acrflvin-R"/>
</dbReference>
<keyword evidence="1" id="KW-1133">Transmembrane helix</keyword>
<dbReference type="InterPro" id="IPR027463">
    <property type="entry name" value="AcrB_DN_DC_subdom"/>
</dbReference>
<dbReference type="Gene3D" id="3.30.70.1440">
    <property type="entry name" value="Multidrug efflux transporter AcrB pore domain"/>
    <property type="match status" value="1"/>
</dbReference>
<dbReference type="PRINTS" id="PR00702">
    <property type="entry name" value="ACRIFLAVINRP"/>
</dbReference>
<keyword evidence="1" id="KW-0472">Membrane</keyword>
<feature type="transmembrane region" description="Helical" evidence="1">
    <location>
        <begin position="428"/>
        <end position="453"/>
    </location>
</feature>
<dbReference type="SUPFAM" id="SSF82866">
    <property type="entry name" value="Multidrug efflux transporter AcrB transmembrane domain"/>
    <property type="match status" value="2"/>
</dbReference>
<evidence type="ECO:0000256" key="1">
    <source>
        <dbReference type="SAM" id="Phobius"/>
    </source>
</evidence>
<feature type="transmembrane region" description="Helical" evidence="1">
    <location>
        <begin position="874"/>
        <end position="894"/>
    </location>
</feature>
<gene>
    <name evidence="2" type="ORF">JW984_03940</name>
</gene>
<feature type="transmembrane region" description="Helical" evidence="1">
    <location>
        <begin position="12"/>
        <end position="30"/>
    </location>
</feature>
<dbReference type="Proteomes" id="UP000809273">
    <property type="component" value="Unassembled WGS sequence"/>
</dbReference>